<comment type="caution">
    <text evidence="1">The sequence shown here is derived from an EMBL/GenBank/DDBJ whole genome shotgun (WGS) entry which is preliminary data.</text>
</comment>
<evidence type="ECO:0000313" key="2">
    <source>
        <dbReference type="Proteomes" id="UP001580407"/>
    </source>
</evidence>
<name>A0ABV5B5M9_9BACL</name>
<evidence type="ECO:0000313" key="1">
    <source>
        <dbReference type="EMBL" id="MFB5680244.1"/>
    </source>
</evidence>
<reference evidence="1 2" key="1">
    <citation type="submission" date="2024-09" db="EMBL/GenBank/DDBJ databases">
        <authorList>
            <person name="Ruan L."/>
        </authorList>
    </citation>
    <scope>NUCLEOTIDE SEQUENCE [LARGE SCALE GENOMIC DNA]</scope>
    <source>
        <strain evidence="1 2">D33</strain>
    </source>
</reference>
<dbReference type="EMBL" id="JBHILM010000004">
    <property type="protein sequence ID" value="MFB5680244.1"/>
    <property type="molecule type" value="Genomic_DNA"/>
</dbReference>
<dbReference type="Proteomes" id="UP001580407">
    <property type="component" value="Unassembled WGS sequence"/>
</dbReference>
<gene>
    <name evidence="1" type="ORF">ACE3NQ_04835</name>
</gene>
<protein>
    <submittedName>
        <fullName evidence="1">Uncharacterized protein</fullName>
    </submittedName>
</protein>
<organism evidence="1 2">
    <name type="scientific">Paenibacillus terreus</name>
    <dbReference type="NCBI Taxonomy" id="1387834"/>
    <lineage>
        <taxon>Bacteria</taxon>
        <taxon>Bacillati</taxon>
        <taxon>Bacillota</taxon>
        <taxon>Bacilli</taxon>
        <taxon>Bacillales</taxon>
        <taxon>Paenibacillaceae</taxon>
        <taxon>Paenibacillus</taxon>
    </lineage>
</organism>
<sequence length="79" mass="9062">MGIEKVKKYWCCKRGRLDKGIPEQDARSMQRQLQKGGMMMKIDCGSEKRYRPLCVPKASSLQLAEHSVTICAVLFIVMR</sequence>
<accession>A0ABV5B5M9</accession>
<proteinExistence type="predicted"/>
<keyword evidence="2" id="KW-1185">Reference proteome</keyword>